<evidence type="ECO:0000313" key="5">
    <source>
        <dbReference type="EMBL" id="KAL1249415.1"/>
    </source>
</evidence>
<feature type="region of interest" description="Disordered" evidence="3">
    <location>
        <begin position="114"/>
        <end position="140"/>
    </location>
</feature>
<dbReference type="InterPro" id="IPR043128">
    <property type="entry name" value="Rev_trsase/Diguanyl_cyclase"/>
</dbReference>
<accession>A0ABR3LAK8</accession>
<sequence>MNFSSLLCYLDDLLVFTPMEEEALSKLEIVFHRLRMHRLKLSPKKCQFLRDSVKFFGHIISEMAISWIPTKTSLGKRPQLQITRKSIQRRTVTKQRPKALKPVPVIQFSSRSFPKDVIADRSPTNQEPHRSYAEAETQSK</sequence>
<evidence type="ECO:0000256" key="3">
    <source>
        <dbReference type="SAM" id="MobiDB-lite"/>
    </source>
</evidence>
<proteinExistence type="inferred from homology"/>
<dbReference type="SUPFAM" id="SSF56672">
    <property type="entry name" value="DNA/RNA polymerases"/>
    <property type="match status" value="1"/>
</dbReference>
<keyword evidence="6" id="KW-1185">Reference proteome</keyword>
<dbReference type="Gene3D" id="3.30.70.270">
    <property type="match status" value="1"/>
</dbReference>
<dbReference type="PANTHER" id="PTHR24559:SF440">
    <property type="entry name" value="RIBONUCLEASE H"/>
    <property type="match status" value="1"/>
</dbReference>
<dbReference type="Proteomes" id="UP001558613">
    <property type="component" value="Unassembled WGS sequence"/>
</dbReference>
<dbReference type="PROSITE" id="PS50878">
    <property type="entry name" value="RT_POL"/>
    <property type="match status" value="1"/>
</dbReference>
<comment type="similarity">
    <text evidence="1">Belongs to the beta type-B retroviral polymerase family. HERV class-II K(HML-2) pol subfamily.</text>
</comment>
<feature type="compositionally biased region" description="Basic and acidic residues" evidence="3">
    <location>
        <begin position="127"/>
        <end position="140"/>
    </location>
</feature>
<organism evidence="5 6">
    <name type="scientific">Cirrhinus molitorella</name>
    <name type="common">mud carp</name>
    <dbReference type="NCBI Taxonomy" id="172907"/>
    <lineage>
        <taxon>Eukaryota</taxon>
        <taxon>Metazoa</taxon>
        <taxon>Chordata</taxon>
        <taxon>Craniata</taxon>
        <taxon>Vertebrata</taxon>
        <taxon>Euteleostomi</taxon>
        <taxon>Actinopterygii</taxon>
        <taxon>Neopterygii</taxon>
        <taxon>Teleostei</taxon>
        <taxon>Ostariophysi</taxon>
        <taxon>Cypriniformes</taxon>
        <taxon>Cyprinidae</taxon>
        <taxon>Labeoninae</taxon>
        <taxon>Labeonini</taxon>
        <taxon>Cirrhinus</taxon>
    </lineage>
</organism>
<protein>
    <recommendedName>
        <fullName evidence="2">ribonuclease H</fullName>
        <ecNumber evidence="2">3.1.26.4</ecNumber>
    </recommendedName>
</protein>
<dbReference type="InterPro" id="IPR000477">
    <property type="entry name" value="RT_dom"/>
</dbReference>
<dbReference type="Pfam" id="PF00078">
    <property type="entry name" value="RVT_1"/>
    <property type="match status" value="1"/>
</dbReference>
<feature type="domain" description="Reverse transcriptase" evidence="4">
    <location>
        <begin position="1"/>
        <end position="60"/>
    </location>
</feature>
<dbReference type="InterPro" id="IPR053134">
    <property type="entry name" value="RNA-dir_DNA_polymerase"/>
</dbReference>
<gene>
    <name evidence="5" type="ORF">QQF64_020420</name>
</gene>
<dbReference type="InterPro" id="IPR043502">
    <property type="entry name" value="DNA/RNA_pol_sf"/>
</dbReference>
<dbReference type="EMBL" id="JAYMGO010000023">
    <property type="protein sequence ID" value="KAL1249415.1"/>
    <property type="molecule type" value="Genomic_DNA"/>
</dbReference>
<reference evidence="5 6" key="1">
    <citation type="submission" date="2023-09" db="EMBL/GenBank/DDBJ databases">
        <authorList>
            <person name="Wang M."/>
        </authorList>
    </citation>
    <scope>NUCLEOTIDE SEQUENCE [LARGE SCALE GENOMIC DNA]</scope>
    <source>
        <strain evidence="5">GT-2023</strain>
        <tissue evidence="5">Liver</tissue>
    </source>
</reference>
<comment type="caution">
    <text evidence="5">The sequence shown here is derived from an EMBL/GenBank/DDBJ whole genome shotgun (WGS) entry which is preliminary data.</text>
</comment>
<evidence type="ECO:0000256" key="1">
    <source>
        <dbReference type="ARBA" id="ARBA00010879"/>
    </source>
</evidence>
<dbReference type="EC" id="3.1.26.4" evidence="2"/>
<dbReference type="PANTHER" id="PTHR24559">
    <property type="entry name" value="TRANSPOSON TY3-I GAG-POL POLYPROTEIN"/>
    <property type="match status" value="1"/>
</dbReference>
<evidence type="ECO:0000259" key="4">
    <source>
        <dbReference type="PROSITE" id="PS50878"/>
    </source>
</evidence>
<name>A0ABR3LAK8_9TELE</name>
<evidence type="ECO:0000313" key="6">
    <source>
        <dbReference type="Proteomes" id="UP001558613"/>
    </source>
</evidence>
<evidence type="ECO:0000256" key="2">
    <source>
        <dbReference type="ARBA" id="ARBA00012180"/>
    </source>
</evidence>